<feature type="transmembrane region" description="Helical" evidence="7">
    <location>
        <begin position="51"/>
        <end position="77"/>
    </location>
</feature>
<feature type="transmembrane region" description="Helical" evidence="7">
    <location>
        <begin position="226"/>
        <end position="246"/>
    </location>
</feature>
<organism evidence="8 9">
    <name type="scientific">Acanthosepion pharaonis</name>
    <name type="common">Pharaoh cuttlefish</name>
    <name type="synonym">Sepia pharaonis</name>
    <dbReference type="NCBI Taxonomy" id="158019"/>
    <lineage>
        <taxon>Eukaryota</taxon>
        <taxon>Metazoa</taxon>
        <taxon>Spiralia</taxon>
        <taxon>Lophotrochozoa</taxon>
        <taxon>Mollusca</taxon>
        <taxon>Cephalopoda</taxon>
        <taxon>Coleoidea</taxon>
        <taxon>Decapodiformes</taxon>
        <taxon>Sepiida</taxon>
        <taxon>Sepiina</taxon>
        <taxon>Sepiidae</taxon>
        <taxon>Acanthosepion</taxon>
    </lineage>
</organism>
<keyword evidence="2" id="KW-0813">Transport</keyword>
<evidence type="ECO:0000256" key="5">
    <source>
        <dbReference type="ARBA" id="ARBA00023136"/>
    </source>
</evidence>
<dbReference type="GO" id="GO:0016020">
    <property type="term" value="C:membrane"/>
    <property type="evidence" value="ECO:0007669"/>
    <property type="project" value="UniProtKB-SubCell"/>
</dbReference>
<dbReference type="Proteomes" id="UP000597762">
    <property type="component" value="Unassembled WGS sequence"/>
</dbReference>
<dbReference type="InterPro" id="IPR036259">
    <property type="entry name" value="MFS_trans_sf"/>
</dbReference>
<keyword evidence="9" id="KW-1185">Reference proteome</keyword>
<feature type="transmembrane region" description="Helical" evidence="7">
    <location>
        <begin position="412"/>
        <end position="432"/>
    </location>
</feature>
<dbReference type="Pfam" id="PF13347">
    <property type="entry name" value="MFS_2"/>
    <property type="match status" value="1"/>
</dbReference>
<feature type="transmembrane region" description="Helical" evidence="7">
    <location>
        <begin position="464"/>
        <end position="483"/>
    </location>
</feature>
<feature type="region of interest" description="Disordered" evidence="6">
    <location>
        <begin position="314"/>
        <end position="347"/>
    </location>
</feature>
<accession>A0A812EB70</accession>
<dbReference type="AlphaFoldDB" id="A0A812EB70"/>
<dbReference type="SUPFAM" id="SSF103473">
    <property type="entry name" value="MFS general substrate transporter"/>
    <property type="match status" value="1"/>
</dbReference>
<reference evidence="8" key="1">
    <citation type="submission" date="2021-01" db="EMBL/GenBank/DDBJ databases">
        <authorList>
            <person name="Li R."/>
            <person name="Bekaert M."/>
        </authorList>
    </citation>
    <scope>NUCLEOTIDE SEQUENCE</scope>
    <source>
        <strain evidence="8">Farmed</strain>
    </source>
</reference>
<dbReference type="PANTHER" id="PTHR19432:SF35">
    <property type="entry name" value="SOLUTE CARRIER FAMILY 45 MEMBER 3 ISOFORM X1"/>
    <property type="match status" value="1"/>
</dbReference>
<evidence type="ECO:0000256" key="6">
    <source>
        <dbReference type="SAM" id="MobiDB-lite"/>
    </source>
</evidence>
<dbReference type="Gene3D" id="1.20.1250.20">
    <property type="entry name" value="MFS general substrate transporter like domains"/>
    <property type="match status" value="1"/>
</dbReference>
<evidence type="ECO:0000313" key="8">
    <source>
        <dbReference type="EMBL" id="CAE1319045.1"/>
    </source>
</evidence>
<protein>
    <submittedName>
        <fullName evidence="8">SLC45A1_2_4</fullName>
    </submittedName>
</protein>
<keyword evidence="5 7" id="KW-0472">Membrane</keyword>
<evidence type="ECO:0000256" key="3">
    <source>
        <dbReference type="ARBA" id="ARBA00022692"/>
    </source>
</evidence>
<keyword evidence="4 7" id="KW-1133">Transmembrane helix</keyword>
<evidence type="ECO:0000256" key="1">
    <source>
        <dbReference type="ARBA" id="ARBA00004141"/>
    </source>
</evidence>
<sequence>MSRALFASTLQALKSVKDNPYVQYIGLNLANISKLPPGYTKVRVKKTRLEMVQITAAVCGIELCYAAETAFVSPILLKLGVPVIYMTWVWCLSPLLGFFLVPLLGSMSDRCRLKLGRRRPFILVMTAGIIFGLILVPNGEWLGLLMGDISPSDYVTSMQNGSNLLSDGATEFNELSTPTPPEKHWLQIRGVILTIIGVVMLDFNCDACQSPSRSYLLDVTIPEDHKTGIITFTVMAGLGGSVGYIMGSIKWNAETLGSAFEGHVRLVFTIVLCVFIPCILSTVTSVKETPLDELDIDVKDYQKKKKKIGKSKYEKFENESDSSDDNGDKPAVQMYGAVDPTLPPSENGRVLTEMGTLDCQTKYEKENESVPNFKKLSDTELGDHTDCDTIQISTDVTLKTYLQSIIRMPKSLFILCITNLFCWMSLVCYSLFFTDFVGQAVYGGDPNAPRGSDRHENYEAGVRLGSFAMSLYSFSCAVYSLAFERLVKRFSKYNVYILFV</sequence>
<feature type="transmembrane region" description="Helical" evidence="7">
    <location>
        <begin position="119"/>
        <end position="136"/>
    </location>
</feature>
<feature type="transmembrane region" description="Helical" evidence="7">
    <location>
        <begin position="186"/>
        <end position="205"/>
    </location>
</feature>
<evidence type="ECO:0000256" key="7">
    <source>
        <dbReference type="SAM" id="Phobius"/>
    </source>
</evidence>
<comment type="caution">
    <text evidence="8">The sequence shown here is derived from an EMBL/GenBank/DDBJ whole genome shotgun (WGS) entry which is preliminary data.</text>
</comment>
<dbReference type="GO" id="GO:0008506">
    <property type="term" value="F:sucrose:proton symporter activity"/>
    <property type="evidence" value="ECO:0007669"/>
    <property type="project" value="TreeGrafter"/>
</dbReference>
<evidence type="ECO:0000256" key="4">
    <source>
        <dbReference type="ARBA" id="ARBA00022989"/>
    </source>
</evidence>
<keyword evidence="3 7" id="KW-0812">Transmembrane</keyword>
<dbReference type="OrthoDB" id="28755at2759"/>
<comment type="subcellular location">
    <subcellularLocation>
        <location evidence="1">Membrane</location>
        <topology evidence="1">Multi-pass membrane protein</topology>
    </subcellularLocation>
</comment>
<name>A0A812EB70_ACAPH</name>
<evidence type="ECO:0000313" key="9">
    <source>
        <dbReference type="Proteomes" id="UP000597762"/>
    </source>
</evidence>
<dbReference type="EMBL" id="CAHIKZ030005079">
    <property type="protein sequence ID" value="CAE1319045.1"/>
    <property type="molecule type" value="Genomic_DNA"/>
</dbReference>
<proteinExistence type="predicted"/>
<gene>
    <name evidence="8" type="ORF">SPHA_69473</name>
</gene>
<dbReference type="PANTHER" id="PTHR19432">
    <property type="entry name" value="SUGAR TRANSPORTER"/>
    <property type="match status" value="1"/>
</dbReference>
<feature type="transmembrane region" description="Helical" evidence="7">
    <location>
        <begin position="266"/>
        <end position="286"/>
    </location>
</feature>
<feature type="transmembrane region" description="Helical" evidence="7">
    <location>
        <begin position="83"/>
        <end position="107"/>
    </location>
</feature>
<evidence type="ECO:0000256" key="2">
    <source>
        <dbReference type="ARBA" id="ARBA00022448"/>
    </source>
</evidence>